<sequence length="59" mass="6615">MMWCKGKQKQKVNNMFMFDMLTGQAGSPGLSRRVSPKGTSRTCTTSIVNDNNLTKSTYH</sequence>
<accession>A0AAD4TKN9</accession>
<evidence type="ECO:0000313" key="2">
    <source>
        <dbReference type="EMBL" id="KAI3960916.1"/>
    </source>
</evidence>
<feature type="non-terminal residue" evidence="2">
    <location>
        <position position="1"/>
    </location>
</feature>
<gene>
    <name evidence="2" type="ORF">MKW98_019117</name>
</gene>
<dbReference type="AlphaFoldDB" id="A0AAD4TKN9"/>
<name>A0AAD4TKN9_9MAGN</name>
<protein>
    <submittedName>
        <fullName evidence="2">Uncharacterized protein</fullName>
    </submittedName>
</protein>
<keyword evidence="3" id="KW-1185">Reference proteome</keyword>
<evidence type="ECO:0000313" key="3">
    <source>
        <dbReference type="Proteomes" id="UP001202328"/>
    </source>
</evidence>
<feature type="compositionally biased region" description="Polar residues" evidence="1">
    <location>
        <begin position="37"/>
        <end position="46"/>
    </location>
</feature>
<reference evidence="2" key="1">
    <citation type="submission" date="2022-04" db="EMBL/GenBank/DDBJ databases">
        <title>A functionally conserved STORR gene fusion in Papaver species that diverged 16.8 million years ago.</title>
        <authorList>
            <person name="Catania T."/>
        </authorList>
    </citation>
    <scope>NUCLEOTIDE SEQUENCE</scope>
    <source>
        <strain evidence="2">S-188037</strain>
    </source>
</reference>
<proteinExistence type="predicted"/>
<comment type="caution">
    <text evidence="2">The sequence shown here is derived from an EMBL/GenBank/DDBJ whole genome shotgun (WGS) entry which is preliminary data.</text>
</comment>
<organism evidence="2 3">
    <name type="scientific">Papaver atlanticum</name>
    <dbReference type="NCBI Taxonomy" id="357466"/>
    <lineage>
        <taxon>Eukaryota</taxon>
        <taxon>Viridiplantae</taxon>
        <taxon>Streptophyta</taxon>
        <taxon>Embryophyta</taxon>
        <taxon>Tracheophyta</taxon>
        <taxon>Spermatophyta</taxon>
        <taxon>Magnoliopsida</taxon>
        <taxon>Ranunculales</taxon>
        <taxon>Papaveraceae</taxon>
        <taxon>Papaveroideae</taxon>
        <taxon>Papaver</taxon>
    </lineage>
</organism>
<dbReference type="Proteomes" id="UP001202328">
    <property type="component" value="Unassembled WGS sequence"/>
</dbReference>
<feature type="region of interest" description="Disordered" evidence="1">
    <location>
        <begin position="26"/>
        <end position="46"/>
    </location>
</feature>
<evidence type="ECO:0000256" key="1">
    <source>
        <dbReference type="SAM" id="MobiDB-lite"/>
    </source>
</evidence>
<dbReference type="EMBL" id="JAJJMB010000835">
    <property type="protein sequence ID" value="KAI3960916.1"/>
    <property type="molecule type" value="Genomic_DNA"/>
</dbReference>